<organism evidence="1">
    <name type="scientific">Siphoviridae sp. ctrAf3</name>
    <dbReference type="NCBI Taxonomy" id="2825687"/>
    <lineage>
        <taxon>Viruses</taxon>
        <taxon>Duplodnaviria</taxon>
        <taxon>Heunggongvirae</taxon>
        <taxon>Uroviricota</taxon>
        <taxon>Caudoviricetes</taxon>
    </lineage>
</organism>
<name>A0A8S5PTU5_9CAUD</name>
<sequence length="40" mass="4768">MINRELLKFPEQLIAYLRKLELRVDELEKELKAIKIKQGG</sequence>
<proteinExistence type="predicted"/>
<dbReference type="EMBL" id="BK015512">
    <property type="protein sequence ID" value="DAE10503.1"/>
    <property type="molecule type" value="Genomic_DNA"/>
</dbReference>
<protein>
    <submittedName>
        <fullName evidence="1">Zipper dimerization domain transcription factor-like protein</fullName>
    </submittedName>
</protein>
<reference evidence="1" key="1">
    <citation type="journal article" date="2021" name="Proc. Natl. Acad. Sci. U.S.A.">
        <title>A Catalog of Tens of Thousands of Viruses from Human Metagenomes Reveals Hidden Associations with Chronic Diseases.</title>
        <authorList>
            <person name="Tisza M.J."/>
            <person name="Buck C.B."/>
        </authorList>
    </citation>
    <scope>NUCLEOTIDE SEQUENCE</scope>
    <source>
        <strain evidence="1">CtrAf3</strain>
    </source>
</reference>
<accession>A0A8S5PTU5</accession>
<evidence type="ECO:0000313" key="1">
    <source>
        <dbReference type="EMBL" id="DAE10503.1"/>
    </source>
</evidence>